<dbReference type="Gene3D" id="2.60.40.10">
    <property type="entry name" value="Immunoglobulins"/>
    <property type="match status" value="1"/>
</dbReference>
<dbReference type="PANTHER" id="PTHR30251">
    <property type="entry name" value="PILUS ASSEMBLY CHAPERONE"/>
    <property type="match status" value="1"/>
</dbReference>
<dbReference type="InterPro" id="IPR050643">
    <property type="entry name" value="Periplasmic_pilus_chap"/>
</dbReference>
<keyword evidence="1" id="KW-0732">Signal</keyword>
<feature type="signal peptide" evidence="1">
    <location>
        <begin position="1"/>
        <end position="41"/>
    </location>
</feature>
<organism evidence="3 4">
    <name type="scientific">Terriglobus roseus</name>
    <dbReference type="NCBI Taxonomy" id="392734"/>
    <lineage>
        <taxon>Bacteria</taxon>
        <taxon>Pseudomonadati</taxon>
        <taxon>Acidobacteriota</taxon>
        <taxon>Terriglobia</taxon>
        <taxon>Terriglobales</taxon>
        <taxon>Acidobacteriaceae</taxon>
        <taxon>Terriglobus</taxon>
    </lineage>
</organism>
<dbReference type="InterPro" id="IPR008962">
    <property type="entry name" value="PapD-like_sf"/>
</dbReference>
<dbReference type="SUPFAM" id="SSF49354">
    <property type="entry name" value="PapD-like"/>
    <property type="match status" value="1"/>
</dbReference>
<dbReference type="PANTHER" id="PTHR30251:SF4">
    <property type="entry name" value="SLR1668 PROTEIN"/>
    <property type="match status" value="1"/>
</dbReference>
<feature type="chain" id="PRO_5010249087" evidence="1">
    <location>
        <begin position="42"/>
        <end position="259"/>
    </location>
</feature>
<evidence type="ECO:0000259" key="2">
    <source>
        <dbReference type="Pfam" id="PF00345"/>
    </source>
</evidence>
<evidence type="ECO:0000256" key="1">
    <source>
        <dbReference type="SAM" id="SignalP"/>
    </source>
</evidence>
<dbReference type="Proteomes" id="UP000182409">
    <property type="component" value="Unassembled WGS sequence"/>
</dbReference>
<feature type="domain" description="Pili assembly chaperone N-terminal" evidence="2">
    <location>
        <begin position="45"/>
        <end position="156"/>
    </location>
</feature>
<name>A0A1H4IVE7_9BACT</name>
<accession>A0A1H4IVE7</accession>
<dbReference type="EMBL" id="FNSD01000001">
    <property type="protein sequence ID" value="SEB37596.1"/>
    <property type="molecule type" value="Genomic_DNA"/>
</dbReference>
<gene>
    <name evidence="3" type="ORF">SAMN05443244_0082</name>
</gene>
<dbReference type="GO" id="GO:0071555">
    <property type="term" value="P:cell wall organization"/>
    <property type="evidence" value="ECO:0007669"/>
    <property type="project" value="InterPro"/>
</dbReference>
<evidence type="ECO:0000313" key="4">
    <source>
        <dbReference type="Proteomes" id="UP000182409"/>
    </source>
</evidence>
<dbReference type="InterPro" id="IPR013783">
    <property type="entry name" value="Ig-like_fold"/>
</dbReference>
<dbReference type="InterPro" id="IPR016147">
    <property type="entry name" value="Pili_assmbl_chaperone_N"/>
</dbReference>
<dbReference type="Pfam" id="PF00345">
    <property type="entry name" value="PapD_N"/>
    <property type="match status" value="1"/>
</dbReference>
<evidence type="ECO:0000313" key="3">
    <source>
        <dbReference type="EMBL" id="SEB37596.1"/>
    </source>
</evidence>
<sequence>MIITSQRVANVAQRLRRRCRAVTVSLFGLTPLLIALGTAHAQTLAVQPVNVVLLPGQKIATLTLKNPSTEAITVQGRAFTWNQDGNDDPLKATDAMLISPPMATIQPGESQVVRVAMRQPTAGRETTYRLLLDQLPSPSRPKGIAVLLRLSIPVFVESDVHAAPEFDFRVEGDHEGKSFLVVTNRGQRHDSVRDIHLKAPDGTTWKTAVPGLPYVLAGAERRWPIEAEGSSHDLPATFSLTAQTDVGGLVRQVRVIKQP</sequence>
<proteinExistence type="predicted"/>
<reference evidence="3 4" key="1">
    <citation type="submission" date="2016-10" db="EMBL/GenBank/DDBJ databases">
        <authorList>
            <person name="de Groot N.N."/>
        </authorList>
    </citation>
    <scope>NUCLEOTIDE SEQUENCE [LARGE SCALE GENOMIC DNA]</scope>
    <source>
        <strain evidence="3 4">AB35.6</strain>
    </source>
</reference>
<dbReference type="GO" id="GO:0030288">
    <property type="term" value="C:outer membrane-bounded periplasmic space"/>
    <property type="evidence" value="ECO:0007669"/>
    <property type="project" value="InterPro"/>
</dbReference>
<dbReference type="AlphaFoldDB" id="A0A1H4IVE7"/>
<protein>
    <submittedName>
        <fullName evidence="3">Fimbrial chaperone protein</fullName>
    </submittedName>
</protein>